<dbReference type="AlphaFoldDB" id="A0A158QB77"/>
<evidence type="ECO:0000313" key="4">
    <source>
        <dbReference type="WBParaSite" id="EVEC_0000851701-mRNA-1"/>
    </source>
</evidence>
<feature type="region of interest" description="Disordered" evidence="1">
    <location>
        <begin position="121"/>
        <end position="190"/>
    </location>
</feature>
<dbReference type="WBParaSite" id="EVEC_0000851701-mRNA-1">
    <property type="protein sequence ID" value="EVEC_0000851701-mRNA-1"/>
    <property type="gene ID" value="EVEC_0000851701"/>
</dbReference>
<evidence type="ECO:0000313" key="2">
    <source>
        <dbReference type="EMBL" id="VDD93250.1"/>
    </source>
</evidence>
<sequence length="227" mass="26069">MAEEAGHLDFYTVEENENFLFTNYADQKRRRSVSDFGSLNYRNLSNSVHAGLSNEFDYLSNYPSTTTTPTTTTTATTITQYNRHRSDSAYPDSSSLNSWDIYNLYSSDDPRSSYTTYYQKDNHLNSPNQDEKLSDHHRLQQHQHLTVPETRTFNQNRRIGGGGGARNKRSSSSRDNNSSSSSNSSSFYDKDSFWYRPNQLVQKLDEDQYKLAAEDTDNFAEGHGKQK</sequence>
<evidence type="ECO:0000313" key="3">
    <source>
        <dbReference type="Proteomes" id="UP000274131"/>
    </source>
</evidence>
<organism evidence="4">
    <name type="scientific">Enterobius vermicularis</name>
    <name type="common">Human pinworm</name>
    <dbReference type="NCBI Taxonomy" id="51028"/>
    <lineage>
        <taxon>Eukaryota</taxon>
        <taxon>Metazoa</taxon>
        <taxon>Ecdysozoa</taxon>
        <taxon>Nematoda</taxon>
        <taxon>Chromadorea</taxon>
        <taxon>Rhabditida</taxon>
        <taxon>Spirurina</taxon>
        <taxon>Oxyuridomorpha</taxon>
        <taxon>Oxyuroidea</taxon>
        <taxon>Oxyuridae</taxon>
        <taxon>Enterobius</taxon>
    </lineage>
</organism>
<dbReference type="Proteomes" id="UP000274131">
    <property type="component" value="Unassembled WGS sequence"/>
</dbReference>
<name>A0A158QB77_ENTVE</name>
<reference evidence="2 3" key="2">
    <citation type="submission" date="2018-10" db="EMBL/GenBank/DDBJ databases">
        <authorList>
            <consortium name="Pathogen Informatics"/>
        </authorList>
    </citation>
    <scope>NUCLEOTIDE SEQUENCE [LARGE SCALE GENOMIC DNA]</scope>
</reference>
<feature type="compositionally biased region" description="Basic and acidic residues" evidence="1">
    <location>
        <begin position="129"/>
        <end position="138"/>
    </location>
</feature>
<feature type="compositionally biased region" description="Low complexity" evidence="1">
    <location>
        <begin position="173"/>
        <end position="186"/>
    </location>
</feature>
<gene>
    <name evidence="2" type="ORF">EVEC_LOCUS8001</name>
</gene>
<proteinExistence type="predicted"/>
<accession>A0A158QB77</accession>
<dbReference type="EMBL" id="UXUI01009208">
    <property type="protein sequence ID" value="VDD93250.1"/>
    <property type="molecule type" value="Genomic_DNA"/>
</dbReference>
<keyword evidence="3" id="KW-1185">Reference proteome</keyword>
<protein>
    <submittedName>
        <fullName evidence="4">GATA zinc finger domain-containing protein 14-like</fullName>
    </submittedName>
</protein>
<evidence type="ECO:0000256" key="1">
    <source>
        <dbReference type="SAM" id="MobiDB-lite"/>
    </source>
</evidence>
<reference evidence="4" key="1">
    <citation type="submission" date="2016-04" db="UniProtKB">
        <authorList>
            <consortium name="WormBaseParasite"/>
        </authorList>
    </citation>
    <scope>IDENTIFICATION</scope>
</reference>